<sequence>RVTRRLRVITWNVGTAEPPEEADALLALDQEGPPPHLYIIGLQELSARVDLFLRDSLVDDPWSCFLMDVLAPRGYCVQRESVRLQGLLLLVFVQNSLLPLVRDVHTAYTRTGLGGYWGNKGGVSVRMSLCGLSLCFVNCHLPPHEGGHLQRLDALERILDEQRYLGVSVSHLHSIVLCLGDLNFRIADHGLRFTRDSIDNGRLHLLWGKDE</sequence>
<dbReference type="HOGENOM" id="CLU_011711_5_0_1"/>
<proteinExistence type="predicted"/>
<dbReference type="InterPro" id="IPR000300">
    <property type="entry name" value="IPPc"/>
</dbReference>
<accession>S4S078</accession>
<feature type="domain" description="Inositol polyphosphate-related phosphatase" evidence="2">
    <location>
        <begin position="2"/>
        <end position="211"/>
    </location>
</feature>
<organism evidence="3">
    <name type="scientific">Petromyzon marinus</name>
    <name type="common">Sea lamprey</name>
    <dbReference type="NCBI Taxonomy" id="7757"/>
    <lineage>
        <taxon>Eukaryota</taxon>
        <taxon>Metazoa</taxon>
        <taxon>Chordata</taxon>
        <taxon>Craniata</taxon>
        <taxon>Vertebrata</taxon>
        <taxon>Cyclostomata</taxon>
        <taxon>Hyperoartia</taxon>
        <taxon>Petromyzontiformes</taxon>
        <taxon>Petromyzontidae</taxon>
        <taxon>Petromyzon</taxon>
    </lineage>
</organism>
<dbReference type="GO" id="GO:0005886">
    <property type="term" value="C:plasma membrane"/>
    <property type="evidence" value="ECO:0007669"/>
    <property type="project" value="TreeGrafter"/>
</dbReference>
<dbReference type="OMA" id="YCVQRES"/>
<dbReference type="GeneTree" id="ENSGT00940000156538"/>
<dbReference type="EC" id="3.1.3.36" evidence="1"/>
<dbReference type="SUPFAM" id="SSF56219">
    <property type="entry name" value="DNase I-like"/>
    <property type="match status" value="1"/>
</dbReference>
<dbReference type="AlphaFoldDB" id="S4S078"/>
<dbReference type="InterPro" id="IPR036691">
    <property type="entry name" value="Endo/exonu/phosph_ase_sf"/>
</dbReference>
<dbReference type="PANTHER" id="PTHR11200:SF275">
    <property type="entry name" value="LD06095P"/>
    <property type="match status" value="1"/>
</dbReference>
<dbReference type="GO" id="GO:0004439">
    <property type="term" value="F:phosphatidylinositol-4,5-bisphosphate 5-phosphatase activity"/>
    <property type="evidence" value="ECO:0007669"/>
    <property type="project" value="UniProtKB-EC"/>
</dbReference>
<dbReference type="STRING" id="7757.ENSPMAP00000010869"/>
<dbReference type="InterPro" id="IPR046985">
    <property type="entry name" value="IP5"/>
</dbReference>
<evidence type="ECO:0000256" key="1">
    <source>
        <dbReference type="ARBA" id="ARBA00013044"/>
    </source>
</evidence>
<dbReference type="Ensembl" id="ENSPMAT00000010915.1">
    <property type="protein sequence ID" value="ENSPMAP00000010869.1"/>
    <property type="gene ID" value="ENSPMAG00000009891.1"/>
</dbReference>
<dbReference type="Pfam" id="PF22669">
    <property type="entry name" value="Exo_endo_phos2"/>
    <property type="match status" value="1"/>
</dbReference>
<dbReference type="PANTHER" id="PTHR11200">
    <property type="entry name" value="INOSITOL 5-PHOSPHATASE"/>
    <property type="match status" value="1"/>
</dbReference>
<protein>
    <recommendedName>
        <fullName evidence="1">phosphoinositide 5-phosphatase</fullName>
        <ecNumber evidence="1">3.1.3.36</ecNumber>
    </recommendedName>
</protein>
<reference evidence="3" key="2">
    <citation type="submission" date="2025-09" db="UniProtKB">
        <authorList>
            <consortium name="Ensembl"/>
        </authorList>
    </citation>
    <scope>IDENTIFICATION</scope>
</reference>
<reference evidence="3" key="1">
    <citation type="submission" date="2025-08" db="UniProtKB">
        <authorList>
            <consortium name="Ensembl"/>
        </authorList>
    </citation>
    <scope>IDENTIFICATION</scope>
</reference>
<dbReference type="GO" id="GO:0005737">
    <property type="term" value="C:cytoplasm"/>
    <property type="evidence" value="ECO:0007669"/>
    <property type="project" value="TreeGrafter"/>
</dbReference>
<dbReference type="SMART" id="SM00128">
    <property type="entry name" value="IPPc"/>
    <property type="match status" value="1"/>
</dbReference>
<name>S4S078_PETMA</name>
<dbReference type="GO" id="GO:0001726">
    <property type="term" value="C:ruffle"/>
    <property type="evidence" value="ECO:0007669"/>
    <property type="project" value="TreeGrafter"/>
</dbReference>
<dbReference type="GO" id="GO:0046856">
    <property type="term" value="P:phosphatidylinositol dephosphorylation"/>
    <property type="evidence" value="ECO:0007669"/>
    <property type="project" value="InterPro"/>
</dbReference>
<dbReference type="Gene3D" id="3.60.10.10">
    <property type="entry name" value="Endonuclease/exonuclease/phosphatase"/>
    <property type="match status" value="1"/>
</dbReference>
<evidence type="ECO:0000313" key="3">
    <source>
        <dbReference type="Ensembl" id="ENSPMAP00000010869.1"/>
    </source>
</evidence>
<evidence type="ECO:0000259" key="2">
    <source>
        <dbReference type="SMART" id="SM00128"/>
    </source>
</evidence>